<dbReference type="PANTHER" id="PTHR34404:SF2">
    <property type="entry name" value="CONSERVED SERINE RICH PROTEIN"/>
    <property type="match status" value="1"/>
</dbReference>
<dbReference type="SMART" id="SM00834">
    <property type="entry name" value="CxxC_CXXC_SSSS"/>
    <property type="match status" value="1"/>
</dbReference>
<dbReference type="STRING" id="1193011.LEP1GSC058_4083"/>
<dbReference type="Proteomes" id="UP000014540">
    <property type="component" value="Unassembled WGS sequence"/>
</dbReference>
<dbReference type="OrthoDB" id="9813321at2"/>
<dbReference type="EMBL" id="AKWZ02000010">
    <property type="protein sequence ID" value="EPG74553.1"/>
    <property type="molecule type" value="Genomic_DNA"/>
</dbReference>
<feature type="domain" description="Putative regulatory protein FmdB zinc ribbon" evidence="2">
    <location>
        <begin position="1"/>
        <end position="42"/>
    </location>
</feature>
<proteinExistence type="predicted"/>
<dbReference type="InterPro" id="IPR013429">
    <property type="entry name" value="Regulatory_FmdB_Zinc_ribbon"/>
</dbReference>
<gene>
    <name evidence="3" type="ORF">LEP1GSC058_4083</name>
</gene>
<feature type="compositionally biased region" description="Low complexity" evidence="1">
    <location>
        <begin position="62"/>
        <end position="81"/>
    </location>
</feature>
<dbReference type="AlphaFoldDB" id="S3UZD4"/>
<dbReference type="NCBIfam" id="TIGR02605">
    <property type="entry name" value="CxxC_CxxC_SSSS"/>
    <property type="match status" value="1"/>
</dbReference>
<dbReference type="Pfam" id="PF09723">
    <property type="entry name" value="Zn_ribbon_8"/>
    <property type="match status" value="1"/>
</dbReference>
<dbReference type="PANTHER" id="PTHR34404">
    <property type="entry name" value="REGULATORY PROTEIN, FMDB FAMILY"/>
    <property type="match status" value="1"/>
</dbReference>
<evidence type="ECO:0000313" key="4">
    <source>
        <dbReference type="Proteomes" id="UP000014540"/>
    </source>
</evidence>
<name>S3UZD4_9LEPT</name>
<evidence type="ECO:0000256" key="1">
    <source>
        <dbReference type="SAM" id="MobiDB-lite"/>
    </source>
</evidence>
<organism evidence="3 4">
    <name type="scientific">Leptospira fainei serovar Hurstbridge str. BUT 6</name>
    <dbReference type="NCBI Taxonomy" id="1193011"/>
    <lineage>
        <taxon>Bacteria</taxon>
        <taxon>Pseudomonadati</taxon>
        <taxon>Spirochaetota</taxon>
        <taxon>Spirochaetia</taxon>
        <taxon>Leptospirales</taxon>
        <taxon>Leptospiraceae</taxon>
        <taxon>Leptospira</taxon>
    </lineage>
</organism>
<reference evidence="3" key="1">
    <citation type="submission" date="2013-04" db="EMBL/GenBank/DDBJ databases">
        <authorList>
            <person name="Harkins D.M."/>
            <person name="Durkin A.S."/>
            <person name="Selengut J.D."/>
            <person name="Sanka R."/>
            <person name="DePew J."/>
            <person name="Purushe J."/>
            <person name="Ahmed A."/>
            <person name="van der Linden H."/>
            <person name="Goris M.G.A."/>
            <person name="Hartskeerl R.A."/>
            <person name="Vinetz J.M."/>
            <person name="Sutton G.G."/>
            <person name="Nelson W.C."/>
            <person name="Fouts D.E."/>
        </authorList>
    </citation>
    <scope>NUCLEOTIDE SEQUENCE [LARGE SCALE GENOMIC DNA]</scope>
    <source>
        <strain evidence="3">BUT 6</strain>
    </source>
</reference>
<feature type="region of interest" description="Disordered" evidence="1">
    <location>
        <begin position="60"/>
        <end position="81"/>
    </location>
</feature>
<evidence type="ECO:0000259" key="2">
    <source>
        <dbReference type="SMART" id="SM00834"/>
    </source>
</evidence>
<protein>
    <submittedName>
        <fullName evidence="3">Zinc ribbon domain protein</fullName>
    </submittedName>
</protein>
<sequence length="81" mass="8743">MPTYEYRCRNCGQTFEFFQSMKDEPLKECILCKNGEVDRLISNGGGIIFKGSGFYVTDNKAPGSSSGNGSPSSTPSDSSSK</sequence>
<dbReference type="RefSeq" id="WP_016551003.1">
    <property type="nucleotide sequence ID" value="NZ_AKWZ02000010.1"/>
</dbReference>
<comment type="caution">
    <text evidence="3">The sequence shown here is derived from an EMBL/GenBank/DDBJ whole genome shotgun (WGS) entry which is preliminary data.</text>
</comment>
<evidence type="ECO:0000313" key="3">
    <source>
        <dbReference type="EMBL" id="EPG74553.1"/>
    </source>
</evidence>
<keyword evidence="4" id="KW-1185">Reference proteome</keyword>
<accession>S3UZD4</accession>